<dbReference type="SUPFAM" id="SSF160369">
    <property type="entry name" value="Ribosomal protein L10-like"/>
    <property type="match status" value="1"/>
</dbReference>
<gene>
    <name evidence="2" type="primary">orf157</name>
</gene>
<reference evidence="2" key="1">
    <citation type="submission" date="2017-09" db="EMBL/GenBank/DDBJ databases">
        <title>Comparative analysis of the mitochondrial genomes of 6 newly sequenced diatoms reveals group II introns in the barcoding region of cox1.</title>
        <authorList>
            <person name="Keepers K.G."/>
            <person name="Pogoda C.S."/>
            <person name="Kane N.C."/>
            <person name="Hamsher S.E."/>
            <person name="Stepanek J.G."/>
            <person name="Kociolek J.P."/>
        </authorList>
    </citation>
    <scope>NUCLEOTIDE SEQUENCE</scope>
</reference>
<sequence length="157" mass="18402">MDFNFKTYQIVKLKKYFKNNGFFFLFHSAKLNETKWALTEQNLKKLKLNYYKPLNKTTIKTFKSSIFKNFDANIAGFILFISSNYKTTELNLQSIIKALKLSFSLVSVKLNNKIYSTSQLKGLNDLSYKKSVFNLHKVLDKHLKTSYVLTNKKKISK</sequence>
<comment type="similarity">
    <text evidence="1">Belongs to the universal ribosomal protein uL10 family.</text>
</comment>
<dbReference type="InterPro" id="IPR043141">
    <property type="entry name" value="Ribosomal_uL10-like_sf"/>
</dbReference>
<accession>A0A2R4A3E6</accession>
<name>A0A2R4A3E6_NITAL</name>
<evidence type="ECO:0008006" key="3">
    <source>
        <dbReference type="Google" id="ProtNLM"/>
    </source>
</evidence>
<evidence type="ECO:0000256" key="1">
    <source>
        <dbReference type="ARBA" id="ARBA00008889"/>
    </source>
</evidence>
<dbReference type="EMBL" id="MF997422">
    <property type="protein sequence ID" value="AVR57592.1"/>
    <property type="molecule type" value="Genomic_DNA"/>
</dbReference>
<evidence type="ECO:0000313" key="2">
    <source>
        <dbReference type="EMBL" id="AVR57592.1"/>
    </source>
</evidence>
<geneLocation type="mitochondrion" evidence="2"/>
<dbReference type="GeneID" id="36937444"/>
<organism evidence="2">
    <name type="scientific">Nitzschia alba</name>
    <name type="common">Marine diatom</name>
    <dbReference type="NCBI Taxonomy" id="2858"/>
    <lineage>
        <taxon>Eukaryota</taxon>
        <taxon>Sar</taxon>
        <taxon>Stramenopiles</taxon>
        <taxon>Ochrophyta</taxon>
        <taxon>Bacillariophyta</taxon>
        <taxon>Bacillariophyceae</taxon>
        <taxon>Bacillariophycidae</taxon>
        <taxon>Bacillariales</taxon>
        <taxon>Bacillariaceae</taxon>
        <taxon>Nitzschia</taxon>
    </lineage>
</organism>
<protein>
    <recommendedName>
        <fullName evidence="3">Ribosomal protein L10</fullName>
    </recommendedName>
</protein>
<dbReference type="AlphaFoldDB" id="A0A2R4A3E6"/>
<proteinExistence type="inferred from homology"/>
<dbReference type="RefSeq" id="YP_009485528.1">
    <property type="nucleotide sequence ID" value="NC_037729.1"/>
</dbReference>
<keyword evidence="2" id="KW-0496">Mitochondrion</keyword>